<dbReference type="CDD" id="cd00094">
    <property type="entry name" value="HX"/>
    <property type="match status" value="1"/>
</dbReference>
<feature type="binding site" evidence="12">
    <location>
        <position position="409"/>
    </location>
    <ligand>
        <name>Ca(2+)</name>
        <dbReference type="ChEBI" id="CHEBI:29108"/>
        <label>5</label>
    </ligand>
</feature>
<dbReference type="GO" id="GO:0004222">
    <property type="term" value="F:metalloendopeptidase activity"/>
    <property type="evidence" value="ECO:0007669"/>
    <property type="project" value="InterPro"/>
</dbReference>
<keyword evidence="7 12" id="KW-0106">Calcium</keyword>
<dbReference type="InterPro" id="IPR024079">
    <property type="entry name" value="MetalloPept_cat_dom_sf"/>
</dbReference>
<gene>
    <name evidence="17" type="primary">MMP28</name>
</gene>
<evidence type="ECO:0000256" key="14">
    <source>
        <dbReference type="PROSITE-ProRule" id="PRU01011"/>
    </source>
</evidence>
<comment type="cofactor">
    <cofactor evidence="12">
        <name>Ca(2+)</name>
        <dbReference type="ChEBI" id="CHEBI:29108"/>
    </cofactor>
    <text evidence="12">Can bind about 5 Ca(2+) ions per subunit.</text>
</comment>
<evidence type="ECO:0000256" key="11">
    <source>
        <dbReference type="PIRSR" id="PIRSR001191-2"/>
    </source>
</evidence>
<evidence type="ECO:0000256" key="3">
    <source>
        <dbReference type="ARBA" id="ARBA00022723"/>
    </source>
</evidence>
<dbReference type="Gene3D" id="2.110.10.10">
    <property type="entry name" value="Hemopexin-like domain"/>
    <property type="match status" value="1"/>
</dbReference>
<feature type="binding site" evidence="11">
    <location>
        <position position="278"/>
    </location>
    <ligand>
        <name>Zn(2+)</name>
        <dbReference type="ChEBI" id="CHEBI:29105"/>
        <label>2</label>
        <note>catalytic</note>
    </ligand>
</feature>
<dbReference type="PRINTS" id="PR00138">
    <property type="entry name" value="MATRIXIN"/>
</dbReference>
<evidence type="ECO:0000256" key="4">
    <source>
        <dbReference type="ARBA" id="ARBA00022737"/>
    </source>
</evidence>
<dbReference type="Proteomes" id="UP000515156">
    <property type="component" value="Chromosome 13"/>
</dbReference>
<name>A0A6P7WLK2_9AMPH</name>
<dbReference type="AlphaFoldDB" id="A0A6P7WLK2"/>
<feature type="short sequence motif" description="Cysteine switch" evidence="13">
    <location>
        <begin position="123"/>
        <end position="130"/>
    </location>
</feature>
<dbReference type="SUPFAM" id="SSF55486">
    <property type="entry name" value="Metalloproteases ('zincins'), catalytic domain"/>
    <property type="match status" value="1"/>
</dbReference>
<dbReference type="GO" id="GO:0030198">
    <property type="term" value="P:extracellular matrix organization"/>
    <property type="evidence" value="ECO:0007669"/>
    <property type="project" value="TreeGrafter"/>
</dbReference>
<dbReference type="InterPro" id="IPR002477">
    <property type="entry name" value="Peptidoglycan-bd-like"/>
</dbReference>
<evidence type="ECO:0000256" key="6">
    <source>
        <dbReference type="ARBA" id="ARBA00022833"/>
    </source>
</evidence>
<keyword evidence="8 17" id="KW-0482">Metalloprotease</keyword>
<dbReference type="InterPro" id="IPR036375">
    <property type="entry name" value="Hemopexin-like_dom_sf"/>
</dbReference>
<feature type="binding site" evidence="12">
    <location>
        <position position="254"/>
    </location>
    <ligand>
        <name>Ca(2+)</name>
        <dbReference type="ChEBI" id="CHEBI:29108"/>
        <label>3</label>
    </ligand>
</feature>
<accession>A0A6P7WLK2</accession>
<sequence length="553" mass="63149">MESTFMDFISNLCISNPNVIILGDINFHLEDLKSTRIQECMDLLYVTSPYLREVLVGGEFMRNDVKRMAPDDFLQKYGYLENKVITESGSAQFTEALREFQWVSHLPVSGVLDAATFHQMAKPRCGVGDVESHGQWAERVKALFVGRDSKTGRKKRYLNFYQSKKWYKHHLTYRIVNWPWYLAEQQMRMVVKTAFQLWSNVSSLVFLEVLEGPADIRLAFFHGDHNDGLSNAFDGPGGALAHAFFPRRGEAHFDNDEQWSLNSKGRNLFIVIAHEIGHTLGLEHSPVKNALMSPYYKKLGRDFVLSFDDIIAIRDLYGALPGGQAIQLPGNQILRFQEWSSSIHSGTKTMPLGSFYCQSSFDAIAVDLNQDLYIVKGHHVWVVSPKGKVSKPQLLRKRWPGLPTTIEAAAVSQENGRFYFFKGGHCWRYKDSVLELGFPQRCRKGGLPRHPDGALYYPPLSHLVVFKGSKYYVVNEEFLEVESYYPRSLHDWKGVPVAINGALAHHDGFTYFFRHDQYWKFDQSKLKVVATGKWATELHWIGCQSAKTGDTVV</sequence>
<dbReference type="InterPro" id="IPR006026">
    <property type="entry name" value="Peptidase_Metallo"/>
</dbReference>
<dbReference type="InterPro" id="IPR000585">
    <property type="entry name" value="Hemopexin-like_dom"/>
</dbReference>
<feature type="binding site" evidence="12">
    <location>
        <position position="235"/>
    </location>
    <ligand>
        <name>Ca(2+)</name>
        <dbReference type="ChEBI" id="CHEBI:29108"/>
        <label>3</label>
    </ligand>
</feature>
<evidence type="ECO:0000259" key="15">
    <source>
        <dbReference type="SMART" id="SM00235"/>
    </source>
</evidence>
<dbReference type="Pfam" id="PF00413">
    <property type="entry name" value="Peptidase_M10"/>
    <property type="match status" value="1"/>
</dbReference>
<keyword evidence="9" id="KW-0865">Zymogen</keyword>
<dbReference type="GO" id="GO:0008270">
    <property type="term" value="F:zinc ion binding"/>
    <property type="evidence" value="ECO:0007669"/>
    <property type="project" value="InterPro"/>
</dbReference>
<evidence type="ECO:0000256" key="7">
    <source>
        <dbReference type="ARBA" id="ARBA00022837"/>
    </source>
</evidence>
<evidence type="ECO:0000256" key="10">
    <source>
        <dbReference type="PIRSR" id="PIRSR001191-1"/>
    </source>
</evidence>
<feature type="binding site" evidence="12">
    <location>
        <position position="364"/>
    </location>
    <ligand>
        <name>Ca(2+)</name>
        <dbReference type="ChEBI" id="CHEBI:29108"/>
        <label>5</label>
    </ligand>
</feature>
<keyword evidence="3 11" id="KW-0479">Metal-binding</keyword>
<dbReference type="GO" id="GO:0031012">
    <property type="term" value="C:extracellular matrix"/>
    <property type="evidence" value="ECO:0007669"/>
    <property type="project" value="InterPro"/>
</dbReference>
<keyword evidence="6 11" id="KW-0862">Zinc</keyword>
<keyword evidence="4" id="KW-0677">Repeat</keyword>
<feature type="repeat" description="Hemopexin" evidence="14">
    <location>
        <begin position="358"/>
        <end position="402"/>
    </location>
</feature>
<evidence type="ECO:0000256" key="2">
    <source>
        <dbReference type="ARBA" id="ARBA00022670"/>
    </source>
</evidence>
<evidence type="ECO:0000313" key="17">
    <source>
        <dbReference type="RefSeq" id="XP_030041911.1"/>
    </source>
</evidence>
<dbReference type="InterPro" id="IPR001818">
    <property type="entry name" value="Pept_M10_metallopeptidase"/>
</dbReference>
<feature type="binding site" description="in inhibited form" evidence="12">
    <location>
        <position position="125"/>
    </location>
    <ligand>
        <name>Zn(2+)</name>
        <dbReference type="ChEBI" id="CHEBI:29105"/>
        <label>2</label>
        <note>catalytic</note>
    </ligand>
</feature>
<feature type="binding site" evidence="12">
    <location>
        <position position="227"/>
    </location>
    <ligand>
        <name>Zn(2+)</name>
        <dbReference type="ChEBI" id="CHEBI:29105"/>
        <label>1</label>
    </ligand>
</feature>
<dbReference type="GeneID" id="115456769"/>
<comment type="similarity">
    <text evidence="1">Belongs to the peptidase M10A family.</text>
</comment>
<feature type="binding site" evidence="12">
    <location>
        <position position="454"/>
    </location>
    <ligand>
        <name>Ca(2+)</name>
        <dbReference type="ChEBI" id="CHEBI:29108"/>
        <label>5</label>
    </ligand>
</feature>
<evidence type="ECO:0000256" key="5">
    <source>
        <dbReference type="ARBA" id="ARBA00022801"/>
    </source>
</evidence>
<dbReference type="CDD" id="cd04278">
    <property type="entry name" value="ZnMc_MMP"/>
    <property type="match status" value="1"/>
</dbReference>
<feature type="binding site" evidence="11">
    <location>
        <position position="274"/>
    </location>
    <ligand>
        <name>Zn(2+)</name>
        <dbReference type="ChEBI" id="CHEBI:29105"/>
        <label>2</label>
        <note>catalytic</note>
    </ligand>
</feature>
<dbReference type="PIRSF" id="PIRSF001191">
    <property type="entry name" value="Peptidase_M10A_matrix"/>
    <property type="match status" value="1"/>
</dbReference>
<evidence type="ECO:0000256" key="8">
    <source>
        <dbReference type="ARBA" id="ARBA00023049"/>
    </source>
</evidence>
<evidence type="ECO:0000256" key="13">
    <source>
        <dbReference type="PIRSR" id="PIRSR621190-5"/>
    </source>
</evidence>
<dbReference type="GO" id="GO:0030574">
    <property type="term" value="P:collagen catabolic process"/>
    <property type="evidence" value="ECO:0007669"/>
    <property type="project" value="TreeGrafter"/>
</dbReference>
<dbReference type="SUPFAM" id="SSF47090">
    <property type="entry name" value="PGBD-like"/>
    <property type="match status" value="1"/>
</dbReference>
<comment type="cofactor">
    <cofactor evidence="12">
        <name>Zn(2+)</name>
        <dbReference type="ChEBI" id="CHEBI:29105"/>
    </cofactor>
    <text evidence="12">Binds 2 Zn(2+) ions per subunit.</text>
</comment>
<dbReference type="RefSeq" id="XP_030041911.1">
    <property type="nucleotide sequence ID" value="XM_030186051.1"/>
</dbReference>
<dbReference type="InParanoid" id="A0A6P7WLK2"/>
<feature type="binding site" evidence="11">
    <location>
        <position position="284"/>
    </location>
    <ligand>
        <name>Zn(2+)</name>
        <dbReference type="ChEBI" id="CHEBI:29105"/>
        <label>2</label>
        <note>catalytic</note>
    </ligand>
</feature>
<dbReference type="PANTHER" id="PTHR10201:SF298">
    <property type="entry name" value="MATRIX METALLOPROTEINASE-28"/>
    <property type="match status" value="1"/>
</dbReference>
<feature type="binding site" evidence="12">
    <location>
        <position position="242"/>
    </location>
    <ligand>
        <name>Zn(2+)</name>
        <dbReference type="ChEBI" id="CHEBI:29105"/>
        <label>1</label>
    </ligand>
</feature>
<dbReference type="GO" id="GO:0005615">
    <property type="term" value="C:extracellular space"/>
    <property type="evidence" value="ECO:0007669"/>
    <property type="project" value="TreeGrafter"/>
</dbReference>
<feature type="domain" description="Peptidase metallopeptidase" evidence="15">
    <location>
        <begin position="162"/>
        <end position="319"/>
    </location>
</feature>
<feature type="repeat" description="Hemopexin" evidence="14">
    <location>
        <begin position="403"/>
        <end position="449"/>
    </location>
</feature>
<dbReference type="InterPro" id="IPR018487">
    <property type="entry name" value="Hemopexin-like_repeat"/>
</dbReference>
<dbReference type="KEGG" id="muo:115456769"/>
<proteinExistence type="inferred from homology"/>
<organism evidence="16 17">
    <name type="scientific">Microcaecilia unicolor</name>
    <dbReference type="NCBI Taxonomy" id="1415580"/>
    <lineage>
        <taxon>Eukaryota</taxon>
        <taxon>Metazoa</taxon>
        <taxon>Chordata</taxon>
        <taxon>Craniata</taxon>
        <taxon>Vertebrata</taxon>
        <taxon>Euteleostomi</taxon>
        <taxon>Amphibia</taxon>
        <taxon>Gymnophiona</taxon>
        <taxon>Siphonopidae</taxon>
        <taxon>Microcaecilia</taxon>
    </lineage>
</organism>
<dbReference type="Pfam" id="PF01471">
    <property type="entry name" value="PG_binding_1"/>
    <property type="match status" value="1"/>
</dbReference>
<feature type="binding site" evidence="12">
    <location>
        <position position="215"/>
    </location>
    <ligand>
        <name>Ca(2+)</name>
        <dbReference type="ChEBI" id="CHEBI:29108"/>
        <label>2</label>
    </ligand>
</feature>
<dbReference type="OrthoDB" id="406838at2759"/>
<dbReference type="SUPFAM" id="SSF50923">
    <property type="entry name" value="Hemopexin-like domain"/>
    <property type="match status" value="1"/>
</dbReference>
<feature type="active site" evidence="10">
    <location>
        <position position="275"/>
    </location>
</feature>
<dbReference type="Pfam" id="PF00045">
    <property type="entry name" value="Hemopexin"/>
    <property type="match status" value="3"/>
</dbReference>
<feature type="binding site" evidence="12">
    <location>
        <position position="225"/>
    </location>
    <ligand>
        <name>Zn(2+)</name>
        <dbReference type="ChEBI" id="CHEBI:29105"/>
        <label>1</label>
    </ligand>
</feature>
<evidence type="ECO:0000256" key="1">
    <source>
        <dbReference type="ARBA" id="ARBA00010370"/>
    </source>
</evidence>
<feature type="binding site" evidence="12">
    <location>
        <position position="234"/>
    </location>
    <ligand>
        <name>Ca(2+)</name>
        <dbReference type="ChEBI" id="CHEBI:29108"/>
        <label>3</label>
    </ligand>
</feature>
<evidence type="ECO:0000313" key="16">
    <source>
        <dbReference type="Proteomes" id="UP000515156"/>
    </source>
</evidence>
<evidence type="ECO:0000256" key="9">
    <source>
        <dbReference type="ARBA" id="ARBA00023145"/>
    </source>
</evidence>
<dbReference type="GO" id="GO:0006508">
    <property type="term" value="P:proteolysis"/>
    <property type="evidence" value="ECO:0007669"/>
    <property type="project" value="UniProtKB-KW"/>
</dbReference>
<dbReference type="InterPro" id="IPR036365">
    <property type="entry name" value="PGBD-like_sf"/>
</dbReference>
<dbReference type="CTD" id="79148"/>
<dbReference type="SMART" id="SM00120">
    <property type="entry name" value="HX"/>
    <property type="match status" value="4"/>
</dbReference>
<dbReference type="SMART" id="SM00235">
    <property type="entry name" value="ZnMc"/>
    <property type="match status" value="1"/>
</dbReference>
<feature type="repeat" description="Hemopexin" evidence="14">
    <location>
        <begin position="496"/>
        <end position="543"/>
    </location>
</feature>
<feature type="binding site" evidence="12">
    <location>
        <position position="257"/>
    </location>
    <ligand>
        <name>Ca(2+)</name>
        <dbReference type="ChEBI" id="CHEBI:29108"/>
        <label>1</label>
    </ligand>
</feature>
<feature type="binding site" evidence="12">
    <location>
        <position position="292"/>
    </location>
    <ligand>
        <name>Zn(2+)</name>
        <dbReference type="ChEBI" id="CHEBI:29105"/>
        <label>2</label>
        <note>catalytic</note>
    </ligand>
</feature>
<feature type="binding site" evidence="12">
    <location>
        <position position="252"/>
    </location>
    <ligand>
        <name>Zn(2+)</name>
        <dbReference type="ChEBI" id="CHEBI:29105"/>
        <label>1</label>
    </ligand>
</feature>
<protein>
    <submittedName>
        <fullName evidence="17">Matrix metalloproteinase-28</fullName>
    </submittedName>
</protein>
<dbReference type="PANTHER" id="PTHR10201">
    <property type="entry name" value="MATRIX METALLOPROTEINASE"/>
    <property type="match status" value="1"/>
</dbReference>
<dbReference type="PROSITE" id="PS51642">
    <property type="entry name" value="HEMOPEXIN_2"/>
    <property type="match status" value="3"/>
</dbReference>
<dbReference type="FunFam" id="3.40.390.10:FF:000021">
    <property type="entry name" value="Matrix metallopeptidase 28"/>
    <property type="match status" value="1"/>
</dbReference>
<keyword evidence="5" id="KW-0378">Hydrolase</keyword>
<dbReference type="FunCoup" id="A0A6P7WLK2">
    <property type="interactions" value="44"/>
</dbReference>
<keyword evidence="16" id="KW-1185">Reference proteome</keyword>
<reference evidence="17" key="1">
    <citation type="submission" date="2025-08" db="UniProtKB">
        <authorList>
            <consortium name="RefSeq"/>
        </authorList>
    </citation>
    <scope>IDENTIFICATION</scope>
</reference>
<feature type="binding site" evidence="12">
    <location>
        <position position="257"/>
    </location>
    <ligand>
        <name>Ca(2+)</name>
        <dbReference type="ChEBI" id="CHEBI:29108"/>
        <label>3</label>
    </ligand>
</feature>
<dbReference type="Gene3D" id="3.40.390.10">
    <property type="entry name" value="Collagenase (Catalytic Domain)"/>
    <property type="match status" value="1"/>
</dbReference>
<evidence type="ECO:0000256" key="12">
    <source>
        <dbReference type="PIRSR" id="PIRSR621190-2"/>
    </source>
</evidence>
<dbReference type="InterPro" id="IPR021190">
    <property type="entry name" value="Pept_M10A"/>
</dbReference>
<keyword evidence="2" id="KW-0645">Protease</keyword>
<feature type="binding site" evidence="12">
    <location>
        <position position="362"/>
    </location>
    <ligand>
        <name>Ca(2+)</name>
        <dbReference type="ChEBI" id="CHEBI:29108"/>
        <label>4</label>
    </ligand>
</feature>
<dbReference type="InterPro" id="IPR033739">
    <property type="entry name" value="M10A_MMP"/>
</dbReference>